<dbReference type="InterPro" id="IPR001387">
    <property type="entry name" value="Cro/C1-type_HTH"/>
</dbReference>
<sequence>MPTLGERIKQIRKEENISQQKLANVLKITPRQLRRYENNEFEPNLETLKSLADYFNISLDYLVGRSNNRKN</sequence>
<dbReference type="KEGG" id="sale:EPH95_15865"/>
<evidence type="ECO:0000313" key="4">
    <source>
        <dbReference type="Proteomes" id="UP000319756"/>
    </source>
</evidence>
<dbReference type="Pfam" id="PF01381">
    <property type="entry name" value="HTH_3"/>
    <property type="match status" value="1"/>
</dbReference>
<feature type="domain" description="HTH cro/C1-type" evidence="2">
    <location>
        <begin position="8"/>
        <end position="62"/>
    </location>
</feature>
<name>A0A514LL08_9BACI</name>
<evidence type="ECO:0000313" key="3">
    <source>
        <dbReference type="EMBL" id="QDI92483.1"/>
    </source>
</evidence>
<dbReference type="AlphaFoldDB" id="A0A514LL08"/>
<dbReference type="PANTHER" id="PTHR46558:SF11">
    <property type="entry name" value="HTH-TYPE TRANSCRIPTIONAL REGULATOR XRE"/>
    <property type="match status" value="1"/>
</dbReference>
<accession>A0A514LL08</accession>
<dbReference type="GO" id="GO:0003677">
    <property type="term" value="F:DNA binding"/>
    <property type="evidence" value="ECO:0007669"/>
    <property type="project" value="UniProtKB-KW"/>
</dbReference>
<dbReference type="Gene3D" id="1.10.260.40">
    <property type="entry name" value="lambda repressor-like DNA-binding domains"/>
    <property type="match status" value="1"/>
</dbReference>
<protein>
    <submittedName>
        <fullName evidence="3">XRE family transcriptional regulator</fullName>
    </submittedName>
</protein>
<dbReference type="OrthoDB" id="72638at2"/>
<organism evidence="3 4">
    <name type="scientific">Salicibibacter halophilus</name>
    <dbReference type="NCBI Taxonomy" id="2502791"/>
    <lineage>
        <taxon>Bacteria</taxon>
        <taxon>Bacillati</taxon>
        <taxon>Bacillota</taxon>
        <taxon>Bacilli</taxon>
        <taxon>Bacillales</taxon>
        <taxon>Bacillaceae</taxon>
        <taxon>Salicibibacter</taxon>
    </lineage>
</organism>
<dbReference type="SMART" id="SM00530">
    <property type="entry name" value="HTH_XRE"/>
    <property type="match status" value="1"/>
</dbReference>
<gene>
    <name evidence="3" type="ORF">EPH95_15865</name>
</gene>
<dbReference type="InterPro" id="IPR010982">
    <property type="entry name" value="Lambda_DNA-bd_dom_sf"/>
</dbReference>
<keyword evidence="1" id="KW-0238">DNA-binding</keyword>
<dbReference type="CDD" id="cd00093">
    <property type="entry name" value="HTH_XRE"/>
    <property type="match status" value="1"/>
</dbReference>
<evidence type="ECO:0000259" key="2">
    <source>
        <dbReference type="PROSITE" id="PS50943"/>
    </source>
</evidence>
<dbReference type="SUPFAM" id="SSF47413">
    <property type="entry name" value="lambda repressor-like DNA-binding domains"/>
    <property type="match status" value="1"/>
</dbReference>
<dbReference type="PROSITE" id="PS50943">
    <property type="entry name" value="HTH_CROC1"/>
    <property type="match status" value="1"/>
</dbReference>
<proteinExistence type="predicted"/>
<dbReference type="EMBL" id="CP035485">
    <property type="protein sequence ID" value="QDI92483.1"/>
    <property type="molecule type" value="Genomic_DNA"/>
</dbReference>
<reference evidence="4" key="1">
    <citation type="submission" date="2019-01" db="EMBL/GenBank/DDBJ databases">
        <title>Genomic analysis of Salicibibacter sp. NKC3-5.</title>
        <authorList>
            <person name="Oh Y.J."/>
        </authorList>
    </citation>
    <scope>NUCLEOTIDE SEQUENCE [LARGE SCALE GENOMIC DNA]</scope>
    <source>
        <strain evidence="4">NKC3-5</strain>
    </source>
</reference>
<dbReference type="PANTHER" id="PTHR46558">
    <property type="entry name" value="TRACRIPTIONAL REGULATORY PROTEIN-RELATED-RELATED"/>
    <property type="match status" value="1"/>
</dbReference>
<keyword evidence="4" id="KW-1185">Reference proteome</keyword>
<dbReference type="Proteomes" id="UP000319756">
    <property type="component" value="Chromosome"/>
</dbReference>
<evidence type="ECO:0000256" key="1">
    <source>
        <dbReference type="ARBA" id="ARBA00023125"/>
    </source>
</evidence>
<dbReference type="RefSeq" id="WP_142090988.1">
    <property type="nucleotide sequence ID" value="NZ_CP035485.1"/>
</dbReference>